<feature type="region of interest" description="Disordered" evidence="1">
    <location>
        <begin position="100"/>
        <end position="145"/>
    </location>
</feature>
<comment type="caution">
    <text evidence="2">The sequence shown here is derived from an EMBL/GenBank/DDBJ whole genome shotgun (WGS) entry which is preliminary data.</text>
</comment>
<reference evidence="2" key="1">
    <citation type="journal article" date="2019" name="bioRxiv">
        <title>The Genome of the Zebra Mussel, Dreissena polymorpha: A Resource for Invasive Species Research.</title>
        <authorList>
            <person name="McCartney M.A."/>
            <person name="Auch B."/>
            <person name="Kono T."/>
            <person name="Mallez S."/>
            <person name="Zhang Y."/>
            <person name="Obille A."/>
            <person name="Becker A."/>
            <person name="Abrahante J.E."/>
            <person name="Garbe J."/>
            <person name="Badalamenti J.P."/>
            <person name="Herman A."/>
            <person name="Mangelson H."/>
            <person name="Liachko I."/>
            <person name="Sullivan S."/>
            <person name="Sone E.D."/>
            <person name="Koren S."/>
            <person name="Silverstein K.A.T."/>
            <person name="Beckman K.B."/>
            <person name="Gohl D.M."/>
        </authorList>
    </citation>
    <scope>NUCLEOTIDE SEQUENCE</scope>
    <source>
        <strain evidence="2">Duluth1</strain>
        <tissue evidence="2">Whole animal</tissue>
    </source>
</reference>
<evidence type="ECO:0000313" key="2">
    <source>
        <dbReference type="EMBL" id="KAH3815910.1"/>
    </source>
</evidence>
<evidence type="ECO:0000313" key="3">
    <source>
        <dbReference type="Proteomes" id="UP000828390"/>
    </source>
</evidence>
<feature type="compositionally biased region" description="Basic and acidic residues" evidence="1">
    <location>
        <begin position="121"/>
        <end position="131"/>
    </location>
</feature>
<keyword evidence="3" id="KW-1185">Reference proteome</keyword>
<gene>
    <name evidence="2" type="ORF">DPMN_144446</name>
</gene>
<organism evidence="2 3">
    <name type="scientific">Dreissena polymorpha</name>
    <name type="common">Zebra mussel</name>
    <name type="synonym">Mytilus polymorpha</name>
    <dbReference type="NCBI Taxonomy" id="45954"/>
    <lineage>
        <taxon>Eukaryota</taxon>
        <taxon>Metazoa</taxon>
        <taxon>Spiralia</taxon>
        <taxon>Lophotrochozoa</taxon>
        <taxon>Mollusca</taxon>
        <taxon>Bivalvia</taxon>
        <taxon>Autobranchia</taxon>
        <taxon>Heteroconchia</taxon>
        <taxon>Euheterodonta</taxon>
        <taxon>Imparidentia</taxon>
        <taxon>Neoheterodontei</taxon>
        <taxon>Myida</taxon>
        <taxon>Dreissenoidea</taxon>
        <taxon>Dreissenidae</taxon>
        <taxon>Dreissena</taxon>
    </lineage>
</organism>
<dbReference type="Proteomes" id="UP000828390">
    <property type="component" value="Unassembled WGS sequence"/>
</dbReference>
<protein>
    <submittedName>
        <fullName evidence="2">Uncharacterized protein</fullName>
    </submittedName>
</protein>
<name>A0A9D4GIX6_DREPO</name>
<proteinExistence type="predicted"/>
<evidence type="ECO:0000256" key="1">
    <source>
        <dbReference type="SAM" id="MobiDB-lite"/>
    </source>
</evidence>
<sequence>MEYHISNITKRANTARGFLRPLIRSKIENRGQGDIDTLEREQRSKTRFIIQGYTSTQDGCLADMLDQINPTLQERRRHQRLTFLYKPMCDLLKPKRSVLAVGSDSQSKNKSNTKLQTSTKKYSDFLPELHKPHPQHNPCAKSWPD</sequence>
<reference evidence="2" key="2">
    <citation type="submission" date="2020-11" db="EMBL/GenBank/DDBJ databases">
        <authorList>
            <person name="McCartney M.A."/>
            <person name="Auch B."/>
            <person name="Kono T."/>
            <person name="Mallez S."/>
            <person name="Becker A."/>
            <person name="Gohl D.M."/>
            <person name="Silverstein K.A.T."/>
            <person name="Koren S."/>
            <person name="Bechman K.B."/>
            <person name="Herman A."/>
            <person name="Abrahante J.E."/>
            <person name="Garbe J."/>
        </authorList>
    </citation>
    <scope>NUCLEOTIDE SEQUENCE</scope>
    <source>
        <strain evidence="2">Duluth1</strain>
        <tissue evidence="2">Whole animal</tissue>
    </source>
</reference>
<dbReference type="AlphaFoldDB" id="A0A9D4GIX6"/>
<feature type="compositionally biased region" description="Polar residues" evidence="1">
    <location>
        <begin position="103"/>
        <end position="120"/>
    </location>
</feature>
<accession>A0A9D4GIX6</accession>
<dbReference type="EMBL" id="JAIWYP010000006">
    <property type="protein sequence ID" value="KAH3815910.1"/>
    <property type="molecule type" value="Genomic_DNA"/>
</dbReference>